<keyword evidence="11 19" id="KW-0521">NADP</keyword>
<accession>A0ABT4UGV7</accession>
<evidence type="ECO:0000256" key="3">
    <source>
        <dbReference type="ARBA" id="ARBA00004496"/>
    </source>
</evidence>
<sequence>MLQQNVSLKPYNTFGIDVVAKQYAEFNDLRELEMLLPLVDKSNILPLGGGSNVLFTNNTYNGTVLKNNIKGIQVVNETEDHFYIKAGSGEVWHRFVMHCIQHDYAGIENLALIPGCVGASPMQNIGAYGVEIKDVFHSLEAYHINDNVLVSFGLDDCDFGYRESVFKRKLKNQFIISSVTFKLSKTPQFKTEYGAIRQELDKMGIHELSIKAISDAVINIRSSKLPDPAKIGNAGSFFKNPVVSIAHYETLKAVYPEIPGYDIIENGMLTGKKLAAGWLIEKAGWKGFRQNDAGVHQLQALVLVNYANAKGAEILELSAKIIDDIYSKFQVRLEREVNIIA</sequence>
<proteinExistence type="inferred from homology"/>
<comment type="similarity">
    <text evidence="19">Belongs to the MurB family.</text>
</comment>
<keyword evidence="22" id="KW-1185">Reference proteome</keyword>
<evidence type="ECO:0000256" key="19">
    <source>
        <dbReference type="HAMAP-Rule" id="MF_00037"/>
    </source>
</evidence>
<dbReference type="EMBL" id="JAQGEF010000004">
    <property type="protein sequence ID" value="MDA3614073.1"/>
    <property type="molecule type" value="Genomic_DNA"/>
</dbReference>
<dbReference type="PANTHER" id="PTHR21071:SF4">
    <property type="entry name" value="UDP-N-ACETYLENOLPYRUVOYLGLUCOSAMINE REDUCTASE"/>
    <property type="match status" value="1"/>
</dbReference>
<dbReference type="InterPro" id="IPR011601">
    <property type="entry name" value="MurB_C"/>
</dbReference>
<dbReference type="Gene3D" id="3.90.78.10">
    <property type="entry name" value="UDP-N-acetylenolpyruvoylglucosamine reductase, C-terminal domain"/>
    <property type="match status" value="1"/>
</dbReference>
<comment type="subcellular location">
    <subcellularLocation>
        <location evidence="3 19">Cytoplasm</location>
    </subcellularLocation>
</comment>
<evidence type="ECO:0000313" key="22">
    <source>
        <dbReference type="Proteomes" id="UP001210231"/>
    </source>
</evidence>
<comment type="pathway">
    <text evidence="4 19">Cell wall biogenesis; peptidoglycan biosynthesis.</text>
</comment>
<feature type="active site" evidence="19">
    <location>
        <position position="162"/>
    </location>
</feature>
<dbReference type="HAMAP" id="MF_00037">
    <property type="entry name" value="MurB"/>
    <property type="match status" value="1"/>
</dbReference>
<dbReference type="Pfam" id="PF01565">
    <property type="entry name" value="FAD_binding_4"/>
    <property type="match status" value="1"/>
</dbReference>
<evidence type="ECO:0000256" key="9">
    <source>
        <dbReference type="ARBA" id="ARBA00022630"/>
    </source>
</evidence>
<gene>
    <name evidence="19 21" type="primary">murB</name>
    <name evidence="21" type="ORF">O3P16_04595</name>
</gene>
<evidence type="ECO:0000256" key="13">
    <source>
        <dbReference type="ARBA" id="ARBA00022984"/>
    </source>
</evidence>
<dbReference type="SUPFAM" id="SSF56176">
    <property type="entry name" value="FAD-binding/transporter-associated domain-like"/>
    <property type="match status" value="1"/>
</dbReference>
<evidence type="ECO:0000256" key="6">
    <source>
        <dbReference type="ARBA" id="ARBA00015188"/>
    </source>
</evidence>
<reference evidence="21 22" key="1">
    <citation type="submission" date="2022-12" db="EMBL/GenBank/DDBJ databases">
        <title>Chitinophagaceae gen. sp. nov., a new member of the family Chitinophagaceae, isolated from soil in a chemical factory.</title>
        <authorList>
            <person name="Ke Z."/>
        </authorList>
    </citation>
    <scope>NUCLEOTIDE SEQUENCE [LARGE SCALE GENOMIC DNA]</scope>
    <source>
        <strain evidence="21 22">LY-5</strain>
    </source>
</reference>
<keyword evidence="7 19" id="KW-0963">Cytoplasm</keyword>
<keyword evidence="12 19" id="KW-0133">Cell shape</keyword>
<dbReference type="InterPro" id="IPR016169">
    <property type="entry name" value="FAD-bd_PCMH_sub2"/>
</dbReference>
<feature type="active site" evidence="19">
    <location>
        <position position="336"/>
    </location>
</feature>
<keyword evidence="16 19" id="KW-0961">Cell wall biogenesis/degradation</keyword>
<keyword evidence="14 19" id="KW-0560">Oxidoreductase</keyword>
<evidence type="ECO:0000256" key="11">
    <source>
        <dbReference type="ARBA" id="ARBA00022857"/>
    </source>
</evidence>
<dbReference type="RefSeq" id="WP_407030401.1">
    <property type="nucleotide sequence ID" value="NZ_JAQGEF010000004.1"/>
</dbReference>
<dbReference type="Proteomes" id="UP001210231">
    <property type="component" value="Unassembled WGS sequence"/>
</dbReference>
<dbReference type="NCBIfam" id="NF000755">
    <property type="entry name" value="PRK00046.1"/>
    <property type="match status" value="1"/>
</dbReference>
<evidence type="ECO:0000256" key="2">
    <source>
        <dbReference type="ARBA" id="ARBA00003921"/>
    </source>
</evidence>
<dbReference type="InterPro" id="IPR016167">
    <property type="entry name" value="FAD-bd_PCMH_sub1"/>
</dbReference>
<comment type="catalytic activity">
    <reaction evidence="18 19">
        <text>UDP-N-acetyl-alpha-D-muramate + NADP(+) = UDP-N-acetyl-3-O-(1-carboxyvinyl)-alpha-D-glucosamine + NADPH + H(+)</text>
        <dbReference type="Rhea" id="RHEA:12248"/>
        <dbReference type="ChEBI" id="CHEBI:15378"/>
        <dbReference type="ChEBI" id="CHEBI:57783"/>
        <dbReference type="ChEBI" id="CHEBI:58349"/>
        <dbReference type="ChEBI" id="CHEBI:68483"/>
        <dbReference type="ChEBI" id="CHEBI:70757"/>
        <dbReference type="EC" id="1.3.1.98"/>
    </reaction>
</comment>
<evidence type="ECO:0000256" key="16">
    <source>
        <dbReference type="ARBA" id="ARBA00023316"/>
    </source>
</evidence>
<evidence type="ECO:0000256" key="15">
    <source>
        <dbReference type="ARBA" id="ARBA00023306"/>
    </source>
</evidence>
<dbReference type="EC" id="1.3.1.98" evidence="5 19"/>
<dbReference type="SUPFAM" id="SSF56194">
    <property type="entry name" value="Uridine diphospho-N-Acetylenolpyruvylglucosamine reductase, MurB, C-terminal domain"/>
    <property type="match status" value="1"/>
</dbReference>
<evidence type="ECO:0000256" key="17">
    <source>
        <dbReference type="ARBA" id="ARBA00031026"/>
    </source>
</evidence>
<comment type="cofactor">
    <cofactor evidence="1 19">
        <name>FAD</name>
        <dbReference type="ChEBI" id="CHEBI:57692"/>
    </cofactor>
</comment>
<dbReference type="NCBIfam" id="TIGR00179">
    <property type="entry name" value="murB"/>
    <property type="match status" value="1"/>
</dbReference>
<evidence type="ECO:0000256" key="7">
    <source>
        <dbReference type="ARBA" id="ARBA00022490"/>
    </source>
</evidence>
<dbReference type="InterPro" id="IPR006094">
    <property type="entry name" value="Oxid_FAD_bind_N"/>
</dbReference>
<evidence type="ECO:0000256" key="4">
    <source>
        <dbReference type="ARBA" id="ARBA00004752"/>
    </source>
</evidence>
<dbReference type="InterPro" id="IPR036318">
    <property type="entry name" value="FAD-bd_PCMH-like_sf"/>
</dbReference>
<protein>
    <recommendedName>
        <fullName evidence="6 19">UDP-N-acetylenolpyruvoylglucosamine reductase</fullName>
        <ecNumber evidence="5 19">1.3.1.98</ecNumber>
    </recommendedName>
    <alternativeName>
        <fullName evidence="17 19">UDP-N-acetylmuramate dehydrogenase</fullName>
    </alternativeName>
</protein>
<dbReference type="PROSITE" id="PS51387">
    <property type="entry name" value="FAD_PCMH"/>
    <property type="match status" value="1"/>
</dbReference>
<keyword evidence="8 19" id="KW-0132">Cell division</keyword>
<dbReference type="Gene3D" id="3.30.43.10">
    <property type="entry name" value="Uridine Diphospho-n-acetylenolpyruvylglucosamine Reductase, domain 2"/>
    <property type="match status" value="1"/>
</dbReference>
<evidence type="ECO:0000256" key="10">
    <source>
        <dbReference type="ARBA" id="ARBA00022827"/>
    </source>
</evidence>
<evidence type="ECO:0000256" key="5">
    <source>
        <dbReference type="ARBA" id="ARBA00012518"/>
    </source>
</evidence>
<evidence type="ECO:0000256" key="18">
    <source>
        <dbReference type="ARBA" id="ARBA00048914"/>
    </source>
</evidence>
<keyword evidence="10 19" id="KW-0274">FAD</keyword>
<evidence type="ECO:0000259" key="20">
    <source>
        <dbReference type="PROSITE" id="PS51387"/>
    </source>
</evidence>
<feature type="domain" description="FAD-binding PCMH-type" evidence="20">
    <location>
        <begin position="16"/>
        <end position="186"/>
    </location>
</feature>
<dbReference type="PANTHER" id="PTHR21071">
    <property type="entry name" value="UDP-N-ACETYLENOLPYRUVOYLGLUCOSAMINE REDUCTASE"/>
    <property type="match status" value="1"/>
</dbReference>
<evidence type="ECO:0000256" key="12">
    <source>
        <dbReference type="ARBA" id="ARBA00022960"/>
    </source>
</evidence>
<comment type="function">
    <text evidence="2 19">Cell wall formation.</text>
</comment>
<keyword evidence="15 19" id="KW-0131">Cell cycle</keyword>
<keyword evidence="13 19" id="KW-0573">Peptidoglycan synthesis</keyword>
<evidence type="ECO:0000256" key="14">
    <source>
        <dbReference type="ARBA" id="ARBA00023002"/>
    </source>
</evidence>
<comment type="caution">
    <text evidence="21">The sequence shown here is derived from an EMBL/GenBank/DDBJ whole genome shotgun (WGS) entry which is preliminary data.</text>
</comment>
<dbReference type="Gene3D" id="3.30.465.10">
    <property type="match status" value="1"/>
</dbReference>
<name>A0ABT4UGV7_9BACT</name>
<keyword evidence="9 19" id="KW-0285">Flavoprotein</keyword>
<evidence type="ECO:0000256" key="1">
    <source>
        <dbReference type="ARBA" id="ARBA00001974"/>
    </source>
</evidence>
<evidence type="ECO:0000313" key="21">
    <source>
        <dbReference type="EMBL" id="MDA3614073.1"/>
    </source>
</evidence>
<evidence type="ECO:0000256" key="8">
    <source>
        <dbReference type="ARBA" id="ARBA00022618"/>
    </source>
</evidence>
<dbReference type="InterPro" id="IPR016166">
    <property type="entry name" value="FAD-bd_PCMH"/>
</dbReference>
<dbReference type="GO" id="GO:0008762">
    <property type="term" value="F:UDP-N-acetylmuramate dehydrogenase activity"/>
    <property type="evidence" value="ECO:0007669"/>
    <property type="project" value="UniProtKB-EC"/>
</dbReference>
<dbReference type="Pfam" id="PF02873">
    <property type="entry name" value="MurB_C"/>
    <property type="match status" value="1"/>
</dbReference>
<dbReference type="InterPro" id="IPR003170">
    <property type="entry name" value="MurB"/>
</dbReference>
<feature type="active site" description="Proton donor" evidence="19">
    <location>
        <position position="236"/>
    </location>
</feature>
<organism evidence="21 22">
    <name type="scientific">Polluticaenibacter yanchengensis</name>
    <dbReference type="NCBI Taxonomy" id="3014562"/>
    <lineage>
        <taxon>Bacteria</taxon>
        <taxon>Pseudomonadati</taxon>
        <taxon>Bacteroidota</taxon>
        <taxon>Chitinophagia</taxon>
        <taxon>Chitinophagales</taxon>
        <taxon>Chitinophagaceae</taxon>
        <taxon>Polluticaenibacter</taxon>
    </lineage>
</organism>
<dbReference type="InterPro" id="IPR036635">
    <property type="entry name" value="MurB_C_sf"/>
</dbReference>